<dbReference type="GO" id="GO:0005783">
    <property type="term" value="C:endoplasmic reticulum"/>
    <property type="evidence" value="ECO:0007669"/>
    <property type="project" value="TreeGrafter"/>
</dbReference>
<dbReference type="OrthoDB" id="405996at2759"/>
<dbReference type="EMBL" id="SNRW01010962">
    <property type="protein sequence ID" value="KAA6375826.1"/>
    <property type="molecule type" value="Genomic_DNA"/>
</dbReference>
<evidence type="ECO:0000313" key="2">
    <source>
        <dbReference type="EMBL" id="KAA6375826.1"/>
    </source>
</evidence>
<proteinExistence type="predicted"/>
<dbReference type="PANTHER" id="PTHR45662:SF2">
    <property type="entry name" value="PHOSPHATIDYLINOSITOL-3-PHOSPHATASE SAC1"/>
    <property type="match status" value="1"/>
</dbReference>
<reference evidence="2 3" key="1">
    <citation type="submission" date="2019-03" db="EMBL/GenBank/DDBJ databases">
        <title>Single cell metagenomics reveals metabolic interactions within the superorganism composed of flagellate Streblomastix strix and complex community of Bacteroidetes bacteria on its surface.</title>
        <authorList>
            <person name="Treitli S.C."/>
            <person name="Kolisko M."/>
            <person name="Husnik F."/>
            <person name="Keeling P."/>
            <person name="Hampl V."/>
        </authorList>
    </citation>
    <scope>NUCLEOTIDE SEQUENCE [LARGE SCALE GENOMIC DNA]</scope>
    <source>
        <strain evidence="2">ST1C</strain>
    </source>
</reference>
<dbReference type="InterPro" id="IPR002013">
    <property type="entry name" value="SAC_dom"/>
</dbReference>
<dbReference type="GO" id="GO:0046856">
    <property type="term" value="P:phosphatidylinositol dephosphorylation"/>
    <property type="evidence" value="ECO:0007669"/>
    <property type="project" value="TreeGrafter"/>
</dbReference>
<dbReference type="Pfam" id="PF02383">
    <property type="entry name" value="Syja_N"/>
    <property type="match status" value="1"/>
</dbReference>
<organism evidence="2 3">
    <name type="scientific">Streblomastix strix</name>
    <dbReference type="NCBI Taxonomy" id="222440"/>
    <lineage>
        <taxon>Eukaryota</taxon>
        <taxon>Metamonada</taxon>
        <taxon>Preaxostyla</taxon>
        <taxon>Oxymonadida</taxon>
        <taxon>Streblomastigidae</taxon>
        <taxon>Streblomastix</taxon>
    </lineage>
</organism>
<dbReference type="AlphaFoldDB" id="A0A5J4UYQ7"/>
<protein>
    <recommendedName>
        <fullName evidence="1">SAC domain-containing protein</fullName>
    </recommendedName>
</protein>
<dbReference type="PANTHER" id="PTHR45662">
    <property type="entry name" value="PHOSPHATIDYLINOSITIDE PHOSPHATASE SAC1"/>
    <property type="match status" value="1"/>
</dbReference>
<name>A0A5J4UYQ7_9EUKA</name>
<sequence>MELPVLKLSVSEYNILFACNTTGAMKIDTNIGTGVSIQELPSSGLNEIDSCIEILGRSIYGVAETSTYPERSNILSKADSKSALSNLELEMEVLSISVNVEQVKNILIQDFATKRVGYRLQRRVSDTEGNCSNTVETEKIITIGQNEDQIYSYLQIRGSVPLPWCQIPNIKYQPSVQFTQNIYDLTEIAKKSIRKQHLDFGDISYINLLDNR</sequence>
<dbReference type="PROSITE" id="PS50275">
    <property type="entry name" value="SAC"/>
    <property type="match status" value="1"/>
</dbReference>
<accession>A0A5J4UYQ7</accession>
<dbReference type="GO" id="GO:0043812">
    <property type="term" value="F:phosphatidylinositol-4-phosphate phosphatase activity"/>
    <property type="evidence" value="ECO:0007669"/>
    <property type="project" value="TreeGrafter"/>
</dbReference>
<comment type="caution">
    <text evidence="2">The sequence shown here is derived from an EMBL/GenBank/DDBJ whole genome shotgun (WGS) entry which is preliminary data.</text>
</comment>
<gene>
    <name evidence="2" type="ORF">EZS28_028647</name>
</gene>
<evidence type="ECO:0000259" key="1">
    <source>
        <dbReference type="PROSITE" id="PS50275"/>
    </source>
</evidence>
<dbReference type="Proteomes" id="UP000324800">
    <property type="component" value="Unassembled WGS sequence"/>
</dbReference>
<evidence type="ECO:0000313" key="3">
    <source>
        <dbReference type="Proteomes" id="UP000324800"/>
    </source>
</evidence>
<feature type="domain" description="SAC" evidence="1">
    <location>
        <begin position="91"/>
        <end position="212"/>
    </location>
</feature>